<evidence type="ECO:0000256" key="6">
    <source>
        <dbReference type="ARBA" id="ARBA00022840"/>
    </source>
</evidence>
<dbReference type="GO" id="GO:0005524">
    <property type="term" value="F:ATP binding"/>
    <property type="evidence" value="ECO:0007669"/>
    <property type="project" value="UniProtKB-KW"/>
</dbReference>
<feature type="transmembrane region" description="Helical" evidence="9">
    <location>
        <begin position="34"/>
        <end position="60"/>
    </location>
</feature>
<feature type="domain" description="ABC transmembrane type-1" evidence="11">
    <location>
        <begin position="36"/>
        <end position="325"/>
    </location>
</feature>
<evidence type="ECO:0000256" key="4">
    <source>
        <dbReference type="ARBA" id="ARBA00022692"/>
    </source>
</evidence>
<sequence length="575" mass="61097">MAPTPPRSASSGPIDDRAAGRWLKRQAGLARRPIGLTAAAGIAQGLCGVAQAGLIAWVLQRAVMEGAGLSDLWPLFAGLLAAALLRAGAAWTWEALGAVASTQVKTRLRRKILDRVHALGPAWRAERQTGDLAVTLIERIEALDGYYARFLPQSRVAMVLPILILAAVYPIDWVSGVILTVAGPFVPLMMALIGMKAADESRKQFRVLARMSAYFLDRLQGLATLRLFGRAEAEVEGIALAADAFRDRTMRVLRIAFLSSASLEFFASVAVAVVATYVGLGLLGHIGWGTAPNLTLFSGLFVLLMAPDFFQPLRMLAAYYHDRVAAIGAAEGLAEVLDTPEEAPAGGRPMPQGDLDIEFDAVSVAFDGGTRSAVRGVSLRIAPGDHVALVGMSGAGKSTLLSLLLGFRRPDAGRVLVNGVDLAEIDPEDLRRRIAWIGQAPVLFHGTLRDNIRLGRPEADDAAVDRAAAEARVTEFAAALPQGLDTPVGERGVGLSGGQAQRVALARAFLKDAPLVLLDEPTAALDRDTEAEILESIRRLARGRTVVVATHSPAAMAIADRRILLDQGRVQAEAA</sequence>
<keyword evidence="6" id="KW-0067">ATP-binding</keyword>
<feature type="transmembrane region" description="Helical" evidence="9">
    <location>
        <begin position="72"/>
        <end position="100"/>
    </location>
</feature>
<feature type="transmembrane region" description="Helical" evidence="9">
    <location>
        <begin position="155"/>
        <end position="171"/>
    </location>
</feature>
<dbReference type="GO" id="GO:0034040">
    <property type="term" value="F:ATPase-coupled lipid transmembrane transporter activity"/>
    <property type="evidence" value="ECO:0007669"/>
    <property type="project" value="TreeGrafter"/>
</dbReference>
<dbReference type="GO" id="GO:0140359">
    <property type="term" value="F:ABC-type transporter activity"/>
    <property type="evidence" value="ECO:0007669"/>
    <property type="project" value="InterPro"/>
</dbReference>
<proteinExistence type="predicted"/>
<gene>
    <name evidence="12" type="primary">cydD</name>
    <name evidence="12" type="ORF">JF625_10665</name>
</gene>
<keyword evidence="4 9" id="KW-0812">Transmembrane</keyword>
<dbReference type="InterPro" id="IPR017871">
    <property type="entry name" value="ABC_transporter-like_CS"/>
</dbReference>
<dbReference type="EMBL" id="JAEKLZ010000178">
    <property type="protein sequence ID" value="MBW8725604.1"/>
    <property type="molecule type" value="Genomic_DNA"/>
</dbReference>
<dbReference type="SUPFAM" id="SSF52540">
    <property type="entry name" value="P-loop containing nucleoside triphosphate hydrolases"/>
    <property type="match status" value="1"/>
</dbReference>
<reference evidence="12" key="1">
    <citation type="submission" date="2020-06" db="EMBL/GenBank/DDBJ databases">
        <title>Stable isotope informed genome-resolved metagenomics uncovers potential trophic interactions in rhizosphere soil.</title>
        <authorList>
            <person name="Starr E.P."/>
            <person name="Shi S."/>
            <person name="Blazewicz S.J."/>
            <person name="Koch B.J."/>
            <person name="Probst A.J."/>
            <person name="Hungate B.A."/>
            <person name="Pett-Ridge J."/>
            <person name="Firestone M.K."/>
            <person name="Banfield J.F."/>
        </authorList>
    </citation>
    <scope>NUCLEOTIDE SEQUENCE</scope>
    <source>
        <strain evidence="12">YM_69_17</strain>
    </source>
</reference>
<keyword evidence="2" id="KW-0813">Transport</keyword>
<dbReference type="PROSITE" id="PS50929">
    <property type="entry name" value="ABC_TM1F"/>
    <property type="match status" value="1"/>
</dbReference>
<dbReference type="InterPro" id="IPR003593">
    <property type="entry name" value="AAA+_ATPase"/>
</dbReference>
<accession>A0A952KKE7</accession>
<feature type="transmembrane region" description="Helical" evidence="9">
    <location>
        <begin position="177"/>
        <end position="198"/>
    </location>
</feature>
<evidence type="ECO:0000313" key="13">
    <source>
        <dbReference type="Proteomes" id="UP000700706"/>
    </source>
</evidence>
<dbReference type="InterPro" id="IPR036640">
    <property type="entry name" value="ABC1_TM_sf"/>
</dbReference>
<dbReference type="PANTHER" id="PTHR24221">
    <property type="entry name" value="ATP-BINDING CASSETTE SUB-FAMILY B"/>
    <property type="match status" value="1"/>
</dbReference>
<evidence type="ECO:0000256" key="5">
    <source>
        <dbReference type="ARBA" id="ARBA00022741"/>
    </source>
</evidence>
<dbReference type="InterPro" id="IPR039421">
    <property type="entry name" value="Type_1_exporter"/>
</dbReference>
<feature type="transmembrane region" description="Helical" evidence="9">
    <location>
        <begin position="286"/>
        <end position="306"/>
    </location>
</feature>
<feature type="transmembrane region" description="Helical" evidence="9">
    <location>
        <begin position="255"/>
        <end position="280"/>
    </location>
</feature>
<dbReference type="PROSITE" id="PS00211">
    <property type="entry name" value="ABC_TRANSPORTER_1"/>
    <property type="match status" value="1"/>
</dbReference>
<name>A0A952KKE7_9PROT</name>
<keyword evidence="8 9" id="KW-0472">Membrane</keyword>
<dbReference type="InterPro" id="IPR027417">
    <property type="entry name" value="P-loop_NTPase"/>
</dbReference>
<dbReference type="InterPro" id="IPR003439">
    <property type="entry name" value="ABC_transporter-like_ATP-bd"/>
</dbReference>
<feature type="domain" description="ABC transporter" evidence="10">
    <location>
        <begin position="357"/>
        <end position="575"/>
    </location>
</feature>
<keyword evidence="7 9" id="KW-1133">Transmembrane helix</keyword>
<evidence type="ECO:0000256" key="3">
    <source>
        <dbReference type="ARBA" id="ARBA00022475"/>
    </source>
</evidence>
<comment type="subcellular location">
    <subcellularLocation>
        <location evidence="1">Cell membrane</location>
        <topology evidence="1">Multi-pass membrane protein</topology>
    </subcellularLocation>
</comment>
<dbReference type="GO" id="GO:0042883">
    <property type="term" value="P:cysteine transport"/>
    <property type="evidence" value="ECO:0007669"/>
    <property type="project" value="InterPro"/>
</dbReference>
<keyword evidence="3" id="KW-1003">Cell membrane</keyword>
<dbReference type="InterPro" id="IPR011527">
    <property type="entry name" value="ABC1_TM_dom"/>
</dbReference>
<comment type="caution">
    <text evidence="12">The sequence shown here is derived from an EMBL/GenBank/DDBJ whole genome shotgun (WGS) entry which is preliminary data.</text>
</comment>
<dbReference type="AlphaFoldDB" id="A0A952KKE7"/>
<protein>
    <submittedName>
        <fullName evidence="12">Thiol reductant ABC exporter subunit CydD</fullName>
    </submittedName>
</protein>
<dbReference type="CDD" id="cd18584">
    <property type="entry name" value="ABC_6TM_AarD_CydD"/>
    <property type="match status" value="1"/>
</dbReference>
<evidence type="ECO:0000313" key="12">
    <source>
        <dbReference type="EMBL" id="MBW8725604.1"/>
    </source>
</evidence>
<dbReference type="PANTHER" id="PTHR24221:SF261">
    <property type="entry name" value="GLUTATHIONE_L-CYSTEINE TRANSPORT SYSTEM ATP-BINDING_PERMEASE PROTEIN CYDD"/>
    <property type="match status" value="1"/>
</dbReference>
<evidence type="ECO:0000259" key="11">
    <source>
        <dbReference type="PROSITE" id="PS50929"/>
    </source>
</evidence>
<keyword evidence="5" id="KW-0547">Nucleotide-binding</keyword>
<evidence type="ECO:0000259" key="10">
    <source>
        <dbReference type="PROSITE" id="PS50893"/>
    </source>
</evidence>
<dbReference type="Proteomes" id="UP000700706">
    <property type="component" value="Unassembled WGS sequence"/>
</dbReference>
<dbReference type="SUPFAM" id="SSF90123">
    <property type="entry name" value="ABC transporter transmembrane region"/>
    <property type="match status" value="1"/>
</dbReference>
<evidence type="ECO:0000256" key="7">
    <source>
        <dbReference type="ARBA" id="ARBA00022989"/>
    </source>
</evidence>
<evidence type="ECO:0000256" key="2">
    <source>
        <dbReference type="ARBA" id="ARBA00022448"/>
    </source>
</evidence>
<dbReference type="GO" id="GO:0005886">
    <property type="term" value="C:plasma membrane"/>
    <property type="evidence" value="ECO:0007669"/>
    <property type="project" value="UniProtKB-SubCell"/>
</dbReference>
<dbReference type="Gene3D" id="3.40.50.300">
    <property type="entry name" value="P-loop containing nucleotide triphosphate hydrolases"/>
    <property type="match status" value="1"/>
</dbReference>
<dbReference type="GO" id="GO:0016887">
    <property type="term" value="F:ATP hydrolysis activity"/>
    <property type="evidence" value="ECO:0007669"/>
    <property type="project" value="InterPro"/>
</dbReference>
<dbReference type="Gene3D" id="1.20.1560.10">
    <property type="entry name" value="ABC transporter type 1, transmembrane domain"/>
    <property type="match status" value="1"/>
</dbReference>
<dbReference type="Pfam" id="PF00664">
    <property type="entry name" value="ABC_membrane"/>
    <property type="match status" value="1"/>
</dbReference>
<dbReference type="FunFam" id="3.40.50.300:FF:000299">
    <property type="entry name" value="ABC transporter ATP-binding protein/permease"/>
    <property type="match status" value="1"/>
</dbReference>
<dbReference type="SMART" id="SM00382">
    <property type="entry name" value="AAA"/>
    <property type="match status" value="1"/>
</dbReference>
<evidence type="ECO:0000256" key="1">
    <source>
        <dbReference type="ARBA" id="ARBA00004651"/>
    </source>
</evidence>
<dbReference type="InterPro" id="IPR014216">
    <property type="entry name" value="ABC_transptr_CydD"/>
</dbReference>
<evidence type="ECO:0000256" key="9">
    <source>
        <dbReference type="SAM" id="Phobius"/>
    </source>
</evidence>
<dbReference type="NCBIfam" id="TIGR02857">
    <property type="entry name" value="CydD"/>
    <property type="match status" value="1"/>
</dbReference>
<evidence type="ECO:0000256" key="8">
    <source>
        <dbReference type="ARBA" id="ARBA00023136"/>
    </source>
</evidence>
<organism evidence="12 13">
    <name type="scientific">Inquilinus limosus</name>
    <dbReference type="NCBI Taxonomy" id="171674"/>
    <lineage>
        <taxon>Bacteria</taxon>
        <taxon>Pseudomonadati</taxon>
        <taxon>Pseudomonadota</taxon>
        <taxon>Alphaproteobacteria</taxon>
        <taxon>Rhodospirillales</taxon>
        <taxon>Rhodospirillaceae</taxon>
        <taxon>Inquilinus</taxon>
    </lineage>
</organism>
<dbReference type="Pfam" id="PF00005">
    <property type="entry name" value="ABC_tran"/>
    <property type="match status" value="1"/>
</dbReference>
<dbReference type="PROSITE" id="PS50893">
    <property type="entry name" value="ABC_TRANSPORTER_2"/>
    <property type="match status" value="1"/>
</dbReference>